<comment type="caution">
    <text evidence="11">The sequence shown here is derived from an EMBL/GenBank/DDBJ whole genome shotgun (WGS) entry which is preliminary data.</text>
</comment>
<dbReference type="PANTHER" id="PTHR43668:SF4">
    <property type="entry name" value="ALLANTOINASE"/>
    <property type="match status" value="1"/>
</dbReference>
<name>A0A0B0I8W8_9BACI</name>
<feature type="domain" description="Amidohydrolase-related" evidence="10">
    <location>
        <begin position="54"/>
        <end position="400"/>
    </location>
</feature>
<evidence type="ECO:0000256" key="3">
    <source>
        <dbReference type="ARBA" id="ARBA00010286"/>
    </source>
</evidence>
<feature type="binding site" evidence="9">
    <location>
        <position position="185"/>
    </location>
    <ligand>
        <name>Zn(2+)</name>
        <dbReference type="ChEBI" id="CHEBI:29105"/>
        <label>2</label>
    </ligand>
</feature>
<feature type="binding site" description="via carbamate group" evidence="9">
    <location>
        <position position="149"/>
    </location>
    <ligand>
        <name>Zn(2+)</name>
        <dbReference type="ChEBI" id="CHEBI:29105"/>
        <label>2</label>
    </ligand>
</feature>
<dbReference type="RefSeq" id="WP_034631683.1">
    <property type="nucleotide sequence ID" value="NZ_JRJU01000027.1"/>
</dbReference>
<dbReference type="FunFam" id="3.20.20.140:FF:000174">
    <property type="entry name" value="Dihydropyrimidinase-related protein 2"/>
    <property type="match status" value="1"/>
</dbReference>
<dbReference type="InterPro" id="IPR050138">
    <property type="entry name" value="DHOase/Allantoinase_Hydrolase"/>
</dbReference>
<feature type="binding site" evidence="9">
    <location>
        <position position="62"/>
    </location>
    <ligand>
        <name>Zn(2+)</name>
        <dbReference type="ChEBI" id="CHEBI:29105"/>
        <label>1</label>
    </ligand>
</feature>
<dbReference type="GO" id="GO:0008270">
    <property type="term" value="F:zinc ion binding"/>
    <property type="evidence" value="ECO:0007669"/>
    <property type="project" value="InterPro"/>
</dbReference>
<keyword evidence="5 9" id="KW-0659">Purine metabolism</keyword>
<evidence type="ECO:0000256" key="6">
    <source>
        <dbReference type="ARBA" id="ARBA00022723"/>
    </source>
</evidence>
<dbReference type="NCBIfam" id="TIGR03178">
    <property type="entry name" value="allantoinase"/>
    <property type="match status" value="1"/>
</dbReference>
<comment type="subunit">
    <text evidence="4 9">Homotetramer.</text>
</comment>
<dbReference type="eggNOG" id="COG0044">
    <property type="taxonomic scope" value="Bacteria"/>
</dbReference>
<dbReference type="Pfam" id="PF01979">
    <property type="entry name" value="Amidohydro_1"/>
    <property type="match status" value="1"/>
</dbReference>
<evidence type="ECO:0000256" key="5">
    <source>
        <dbReference type="ARBA" id="ARBA00022631"/>
    </source>
</evidence>
<evidence type="ECO:0000313" key="12">
    <source>
        <dbReference type="Proteomes" id="UP000030832"/>
    </source>
</evidence>
<dbReference type="SUPFAM" id="SSF51556">
    <property type="entry name" value="Metallo-dependent hydrolases"/>
    <property type="match status" value="1"/>
</dbReference>
<feature type="binding site" description="via carbamate group" evidence="9">
    <location>
        <position position="149"/>
    </location>
    <ligand>
        <name>Zn(2+)</name>
        <dbReference type="ChEBI" id="CHEBI:29105"/>
        <label>1</label>
    </ligand>
</feature>
<dbReference type="AlphaFoldDB" id="A0A0B0I8W8"/>
<dbReference type="OrthoDB" id="9765462at2"/>
<dbReference type="EC" id="3.5.2.5" evidence="9"/>
<dbReference type="Gene3D" id="2.30.40.10">
    <property type="entry name" value="Urease, subunit C, domain 1"/>
    <property type="match status" value="1"/>
</dbReference>
<dbReference type="GO" id="GO:0006145">
    <property type="term" value="P:purine nucleobase catabolic process"/>
    <property type="evidence" value="ECO:0007669"/>
    <property type="project" value="TreeGrafter"/>
</dbReference>
<proteinExistence type="inferred from homology"/>
<keyword evidence="12" id="KW-1185">Reference proteome</keyword>
<comment type="function">
    <text evidence="9">Catalyzes the conversion of allantoin (5-ureidohydantoin) to allantoic acid by hydrolytic cleavage of the five-member hydantoin ring.</text>
</comment>
<dbReference type="PANTHER" id="PTHR43668">
    <property type="entry name" value="ALLANTOINASE"/>
    <property type="match status" value="1"/>
</dbReference>
<dbReference type="Gene3D" id="3.20.20.140">
    <property type="entry name" value="Metal-dependent hydrolases"/>
    <property type="match status" value="1"/>
</dbReference>
<sequence length="443" mass="49277">MVFDTVILSGTIVTESDVFDADIGIHNGKIVTICESGSIEVGDAKVIDASGLHLFPGLVDVHVHFNEPGRDLWEGFETGSKSLAAGGVTTFFDMPLNSNPPTTTKERFLEKQQLANEKSIIDYRLWGGLVPDNIERLEDLHKEGAIGFKAFMSECGTDDFQHADNDTLFKGMERIAELESILALHAESNEMINYLTDKAQKEKRLSIRDYCNSRPVLSELEAVERVVRYAELTGCKLHIVHVSSKRVIERIKEAKEQGIDVTAETCPHYLCLSIEEFEKIGPTAKCAPPLRERQEVEGLWNSLKKGDIDIISSDHSPSPPDLKAQESIFEVWGGIAGCQNTLHVLLTEGYHKRGVPLSKIAEVTALNPAKRFGLFPKKGSIRIGSDADLTLIQLNETFVLKAEDLKYRHKISPYIGKTFIGKTKYTLSRGQCVFEEVDEKTSV</sequence>
<keyword evidence="6 9" id="KW-0479">Metal-binding</keyword>
<evidence type="ECO:0000259" key="10">
    <source>
        <dbReference type="Pfam" id="PF01979"/>
    </source>
</evidence>
<dbReference type="EMBL" id="JRJU01000027">
    <property type="protein sequence ID" value="KHF38923.1"/>
    <property type="molecule type" value="Genomic_DNA"/>
</dbReference>
<dbReference type="InterPro" id="IPR006680">
    <property type="entry name" value="Amidohydro-rel"/>
</dbReference>
<keyword evidence="7 9" id="KW-0378">Hydrolase</keyword>
<comment type="cofactor">
    <cofactor evidence="9">
        <name>Zn(2+)</name>
        <dbReference type="ChEBI" id="CHEBI:29105"/>
    </cofactor>
    <text evidence="9">Binds 2 Zn(2+) ions per subunit.</text>
</comment>
<gene>
    <name evidence="9" type="primary">allB</name>
    <name evidence="11" type="ORF">LQ50_18525</name>
</gene>
<feature type="binding site" evidence="9">
    <location>
        <position position="314"/>
    </location>
    <ligand>
        <name>Zn(2+)</name>
        <dbReference type="ChEBI" id="CHEBI:29105"/>
        <label>1</label>
    </ligand>
</feature>
<evidence type="ECO:0000256" key="8">
    <source>
        <dbReference type="ARBA" id="ARBA00022833"/>
    </source>
</evidence>
<dbReference type="InterPro" id="IPR011059">
    <property type="entry name" value="Metal-dep_hydrolase_composite"/>
</dbReference>
<dbReference type="InterPro" id="IPR002195">
    <property type="entry name" value="Dihydroorotase_CS"/>
</dbReference>
<dbReference type="UniPathway" id="UPA00395">
    <property type="reaction ID" value="UER00653"/>
</dbReference>
<dbReference type="HAMAP" id="MF_01645">
    <property type="entry name" value="Hydantoinase"/>
    <property type="match status" value="1"/>
</dbReference>
<dbReference type="InterPro" id="IPR017593">
    <property type="entry name" value="Allantoinase"/>
</dbReference>
<comment type="similarity">
    <text evidence="3">Belongs to the metallo-dependent hydrolases superfamily. DHOase family. Class I DHOase subfamily.</text>
</comment>
<dbReference type="GO" id="GO:0000256">
    <property type="term" value="P:allantoin catabolic process"/>
    <property type="evidence" value="ECO:0007669"/>
    <property type="project" value="UniProtKB-UniRule"/>
</dbReference>
<dbReference type="SUPFAM" id="SSF51338">
    <property type="entry name" value="Composite domain of metallo-dependent hydrolases"/>
    <property type="match status" value="1"/>
</dbReference>
<dbReference type="GO" id="GO:0004038">
    <property type="term" value="F:allantoinase activity"/>
    <property type="evidence" value="ECO:0007669"/>
    <property type="project" value="UniProtKB-UniRule"/>
</dbReference>
<comment type="PTM">
    <text evidence="9">Carboxylation allows a single lysine to coordinate two zinc ions.</text>
</comment>
<dbReference type="PROSITE" id="PS00482">
    <property type="entry name" value="DIHYDROOROTASE_1"/>
    <property type="match status" value="1"/>
</dbReference>
<evidence type="ECO:0000256" key="7">
    <source>
        <dbReference type="ARBA" id="ARBA00022801"/>
    </source>
</evidence>
<accession>A0A0B0I8W8</accession>
<dbReference type="GO" id="GO:0005737">
    <property type="term" value="C:cytoplasm"/>
    <property type="evidence" value="ECO:0007669"/>
    <property type="project" value="TreeGrafter"/>
</dbReference>
<dbReference type="STRING" id="333138.LQ50_18525"/>
<keyword evidence="8 9" id="KW-0862">Zinc</keyword>
<dbReference type="NCBIfam" id="NF004839">
    <property type="entry name" value="PRK06189.1"/>
    <property type="match status" value="1"/>
</dbReference>
<evidence type="ECO:0000313" key="11">
    <source>
        <dbReference type="EMBL" id="KHF38923.1"/>
    </source>
</evidence>
<protein>
    <recommendedName>
        <fullName evidence="9">Allantoinase</fullName>
        <ecNumber evidence="9">3.5.2.5</ecNumber>
    </recommendedName>
    <alternativeName>
        <fullName evidence="9">Allantoin-utilizing enzyme</fullName>
    </alternativeName>
</protein>
<dbReference type="InterPro" id="IPR047604">
    <property type="entry name" value="Allantoinase_bact"/>
</dbReference>
<reference evidence="11 12" key="1">
    <citation type="submission" date="2014-09" db="EMBL/GenBank/DDBJ databases">
        <title>Genome sequencing and annotation of Bacillus Okhensis strain Kh10-101T.</title>
        <authorList>
            <person name="Prakash J.S."/>
        </authorList>
    </citation>
    <scope>NUCLEOTIDE SEQUENCE [LARGE SCALE GENOMIC DNA]</scope>
    <source>
        <strain evidence="12">Kh10-101T</strain>
    </source>
</reference>
<evidence type="ECO:0000256" key="2">
    <source>
        <dbReference type="ARBA" id="ARBA00008829"/>
    </source>
</evidence>
<comment type="catalytic activity">
    <reaction evidence="9">
        <text>(S)-allantoin + H2O = allantoate + H(+)</text>
        <dbReference type="Rhea" id="RHEA:17029"/>
        <dbReference type="ChEBI" id="CHEBI:15377"/>
        <dbReference type="ChEBI" id="CHEBI:15378"/>
        <dbReference type="ChEBI" id="CHEBI:15678"/>
        <dbReference type="ChEBI" id="CHEBI:17536"/>
        <dbReference type="EC" id="3.5.2.5"/>
    </reaction>
</comment>
<dbReference type="NCBIfam" id="TIGR00857">
    <property type="entry name" value="pyrC_multi"/>
    <property type="match status" value="1"/>
</dbReference>
<evidence type="ECO:0000256" key="1">
    <source>
        <dbReference type="ARBA" id="ARBA00002368"/>
    </source>
</evidence>
<organism evidence="11 12">
    <name type="scientific">Halalkalibacter okhensis</name>
    <dbReference type="NCBI Taxonomy" id="333138"/>
    <lineage>
        <taxon>Bacteria</taxon>
        <taxon>Bacillati</taxon>
        <taxon>Bacillota</taxon>
        <taxon>Bacilli</taxon>
        <taxon>Bacillales</taxon>
        <taxon>Bacillaceae</taxon>
        <taxon>Halalkalibacter</taxon>
    </lineage>
</organism>
<evidence type="ECO:0000256" key="9">
    <source>
        <dbReference type="HAMAP-Rule" id="MF_01645"/>
    </source>
</evidence>
<dbReference type="GO" id="GO:0050897">
    <property type="term" value="F:cobalt ion binding"/>
    <property type="evidence" value="ECO:0007669"/>
    <property type="project" value="InterPro"/>
</dbReference>
<feature type="modified residue" description="N6-carboxylysine" evidence="9">
    <location>
        <position position="149"/>
    </location>
</feature>
<feature type="binding site" evidence="9">
    <location>
        <position position="241"/>
    </location>
    <ligand>
        <name>Zn(2+)</name>
        <dbReference type="ChEBI" id="CHEBI:29105"/>
        <label>2</label>
    </ligand>
</feature>
<feature type="binding site" evidence="9">
    <location>
        <position position="64"/>
    </location>
    <ligand>
        <name>Zn(2+)</name>
        <dbReference type="ChEBI" id="CHEBI:29105"/>
        <label>1</label>
    </ligand>
</feature>
<dbReference type="InterPro" id="IPR032466">
    <property type="entry name" value="Metal_Hydrolase"/>
</dbReference>
<evidence type="ECO:0000256" key="4">
    <source>
        <dbReference type="ARBA" id="ARBA00011881"/>
    </source>
</evidence>
<comment type="pathway">
    <text evidence="9">Nitrogen metabolism; (S)-allantoin degradation; allantoate from (S)-allantoin: step 1/1.</text>
</comment>
<comment type="function">
    <text evidence="1">Catalyzes the reversible cyclization of carbamoyl aspartate to dihydroorotate.</text>
</comment>
<comment type="similarity">
    <text evidence="2">Belongs to the metallo-dependent hydrolases superfamily. Hydantoinase/dihydropyrimidinase family.</text>
</comment>
<dbReference type="Proteomes" id="UP000030832">
    <property type="component" value="Unassembled WGS sequence"/>
</dbReference>
<comment type="similarity">
    <text evidence="9">Belongs to the metallo-dependent hydrolases superfamily. Allantoinase family.</text>
</comment>